<dbReference type="InterPro" id="IPR038461">
    <property type="entry name" value="Schlafen_AlbA_2_dom_sf"/>
</dbReference>
<gene>
    <name evidence="1" type="ORF">E7Z74_02735</name>
</gene>
<evidence type="ECO:0000313" key="2">
    <source>
        <dbReference type="Proteomes" id="UP000713479"/>
    </source>
</evidence>
<comment type="caution">
    <text evidence="1">The sequence shown here is derived from an EMBL/GenBank/DDBJ whole genome shotgun (WGS) entry which is preliminary data.</text>
</comment>
<reference evidence="1" key="1">
    <citation type="submission" date="2019-04" db="EMBL/GenBank/DDBJ databases">
        <title>Evolution of Biomass-Degrading Anaerobic Consortia Revealed by Metagenomics.</title>
        <authorList>
            <person name="Peng X."/>
        </authorList>
    </citation>
    <scope>NUCLEOTIDE SEQUENCE</scope>
    <source>
        <strain evidence="1">SIG13</strain>
    </source>
</reference>
<name>A0A8T3VQF8_9EURY</name>
<sequence length="373" mass="44598">MNLESTIINLIKSNKEGVYYDFKRQWLKNIDLLKSIVSLANCKHDGDRYLIIGIDESNDNFKVNGLENSKRKTQVQLQDLLDNYPFAGDNIPEIQLETLNLKDSNGVLKEIDVIIIKNTNNKPYYLEKCKGFTDYAIWTRHNDKNSIATYYEVEEMWKERLGLNNNEKENFKRNLKDCEHWEYNKEDNVIYYVPNSDYKICLGEIDYTRDMKEPFSKFYLDDTFNICKASFKVRDTTIFSCEYIFCDGFRTEFPVPSLKTINHEPPLNGFYYYLLDDFIGLFANMIFEMFNGAECRFYEFPYLFFNDTEDLNKFTTFLENFDEKIDIPKRYYPIGAHKDTKCFRNIDLYSLRKNKYIYDFIYDNEINLSQNNF</sequence>
<dbReference type="Gene3D" id="3.30.950.30">
    <property type="entry name" value="Schlafen, AAA domain"/>
    <property type="match status" value="1"/>
</dbReference>
<protein>
    <recommendedName>
        <fullName evidence="3">DNA-binding domain-containing protein</fullName>
    </recommendedName>
</protein>
<evidence type="ECO:0000313" key="1">
    <source>
        <dbReference type="EMBL" id="MBE6510175.1"/>
    </source>
</evidence>
<dbReference type="Proteomes" id="UP000713479">
    <property type="component" value="Unassembled WGS sequence"/>
</dbReference>
<organism evidence="1 2">
    <name type="scientific">Methanobrevibacter millerae</name>
    <dbReference type="NCBI Taxonomy" id="230361"/>
    <lineage>
        <taxon>Archaea</taxon>
        <taxon>Methanobacteriati</taxon>
        <taxon>Methanobacteriota</taxon>
        <taxon>Methanomada group</taxon>
        <taxon>Methanobacteria</taxon>
        <taxon>Methanobacteriales</taxon>
        <taxon>Methanobacteriaceae</taxon>
        <taxon>Methanobrevibacter</taxon>
    </lineage>
</organism>
<dbReference type="AlphaFoldDB" id="A0A8T3VQF8"/>
<dbReference type="EMBL" id="SUTF01000003">
    <property type="protein sequence ID" value="MBE6510175.1"/>
    <property type="molecule type" value="Genomic_DNA"/>
</dbReference>
<proteinExistence type="predicted"/>
<accession>A0A8T3VQF8</accession>
<evidence type="ECO:0008006" key="3">
    <source>
        <dbReference type="Google" id="ProtNLM"/>
    </source>
</evidence>